<protein>
    <recommendedName>
        <fullName evidence="2">histidine kinase</fullName>
        <ecNumber evidence="2">2.7.13.3</ecNumber>
    </recommendedName>
</protein>
<gene>
    <name evidence="11" type="ORF">MUN46_007360</name>
</gene>
<dbReference type="CDD" id="cd00082">
    <property type="entry name" value="HisKA"/>
    <property type="match status" value="1"/>
</dbReference>
<keyword evidence="4" id="KW-0808">Transferase</keyword>
<keyword evidence="9" id="KW-0732">Signal</keyword>
<evidence type="ECO:0000256" key="6">
    <source>
        <dbReference type="ARBA" id="ARBA00022777"/>
    </source>
</evidence>
<reference evidence="11" key="1">
    <citation type="submission" date="2023-03" db="EMBL/GenBank/DDBJ databases">
        <title>Mesosutterella sp. nov. isolated from porcine feces.</title>
        <authorList>
            <person name="Yu S."/>
        </authorList>
    </citation>
    <scope>NUCLEOTIDE SEQUENCE</scope>
    <source>
        <strain evidence="11">AGMB02718</strain>
    </source>
</reference>
<dbReference type="EMBL" id="JAKZJU020000001">
    <property type="protein sequence ID" value="MDL2059743.1"/>
    <property type="molecule type" value="Genomic_DNA"/>
</dbReference>
<dbReference type="InterPro" id="IPR003594">
    <property type="entry name" value="HATPase_dom"/>
</dbReference>
<dbReference type="PANTHER" id="PTHR43065">
    <property type="entry name" value="SENSOR HISTIDINE KINASE"/>
    <property type="match status" value="1"/>
</dbReference>
<dbReference type="RefSeq" id="WP_243377295.1">
    <property type="nucleotide sequence ID" value="NZ_JAKZJU020000001.1"/>
</dbReference>
<evidence type="ECO:0000256" key="9">
    <source>
        <dbReference type="SAM" id="SignalP"/>
    </source>
</evidence>
<dbReference type="InterPro" id="IPR036097">
    <property type="entry name" value="HisK_dim/P_sf"/>
</dbReference>
<proteinExistence type="predicted"/>
<evidence type="ECO:0000256" key="5">
    <source>
        <dbReference type="ARBA" id="ARBA00022741"/>
    </source>
</evidence>
<dbReference type="Proteomes" id="UP001165481">
    <property type="component" value="Unassembled WGS sequence"/>
</dbReference>
<dbReference type="SUPFAM" id="SSF55874">
    <property type="entry name" value="ATPase domain of HSP90 chaperone/DNA topoisomerase II/histidine kinase"/>
    <property type="match status" value="1"/>
</dbReference>
<evidence type="ECO:0000256" key="2">
    <source>
        <dbReference type="ARBA" id="ARBA00012438"/>
    </source>
</evidence>
<dbReference type="Pfam" id="PF02518">
    <property type="entry name" value="HATPase_c"/>
    <property type="match status" value="1"/>
</dbReference>
<dbReference type="PRINTS" id="PR00344">
    <property type="entry name" value="BCTRLSENSOR"/>
</dbReference>
<dbReference type="PROSITE" id="PS50109">
    <property type="entry name" value="HIS_KIN"/>
    <property type="match status" value="1"/>
</dbReference>
<dbReference type="SUPFAM" id="SSF47384">
    <property type="entry name" value="Homodimeric domain of signal transducing histidine kinase"/>
    <property type="match status" value="1"/>
</dbReference>
<dbReference type="Gene3D" id="3.30.565.10">
    <property type="entry name" value="Histidine kinase-like ATPase, C-terminal domain"/>
    <property type="match status" value="1"/>
</dbReference>
<keyword evidence="7" id="KW-0067">ATP-binding</keyword>
<feature type="signal peptide" evidence="9">
    <location>
        <begin position="1"/>
        <end position="21"/>
    </location>
</feature>
<sequence>MKTKGLAAGLILGWVCAAAMAVEPVSGRQAVRFGLFDTFSPQFYAQTVEPTLSYLAQKLPGYRFEIKYLEAADAERSLSDGSVDFFIAPSGIYGILIHSVGIRHIATRRRFPGQDPSRSVASAFIVRSDRTDLRTIADLRGRTVAASQPLDFEGWQIAMGELAQSGYNWRRFFKSVNFVHYQMPDVVAEVLAGGSDAGVIRACALEQLEREGWVEKGVLRVVGDKAGPGASCRRSTGLYPDAVIGSLERANPDVVRDVTVALLTMPAGGAGWDWSVSSDFLALDRLYRSLEIGPYAYLRDRSWKALWQRHREKILPLAALLLLLLAYEARLHYLVRVRTRDLTEALRAKDAAEADARHSRERLTNLERAGVISQLSSMIAHELKQPLASISNYASGLEERWRRAGGPPGRLEQMAVDSIREEAGRAAQIVDRVRAYAKNQVGPMGLVDFSETVKKAIRTYERNAAAPVELGSEIEAGITVLGHGLELELLALNLIRNAGQAAAKQPHPSVTVILRRDGPKAELEVLDNGPRVSDSDFRRLTEISESVKPGGLGLGLAIVRDIADRHGASLRFERMDPCGLRVTVQLRREPDEGEKR</sequence>
<accession>A0ABT7IMY3</accession>
<keyword evidence="5" id="KW-0547">Nucleotide-binding</keyword>
<evidence type="ECO:0000313" key="12">
    <source>
        <dbReference type="Proteomes" id="UP001165481"/>
    </source>
</evidence>
<evidence type="ECO:0000256" key="3">
    <source>
        <dbReference type="ARBA" id="ARBA00022553"/>
    </source>
</evidence>
<dbReference type="InterPro" id="IPR005467">
    <property type="entry name" value="His_kinase_dom"/>
</dbReference>
<dbReference type="InterPro" id="IPR003661">
    <property type="entry name" value="HisK_dim/P_dom"/>
</dbReference>
<dbReference type="SMART" id="SM00388">
    <property type="entry name" value="HisKA"/>
    <property type="match status" value="1"/>
</dbReference>
<evidence type="ECO:0000256" key="8">
    <source>
        <dbReference type="ARBA" id="ARBA00023012"/>
    </source>
</evidence>
<dbReference type="Gene3D" id="3.40.190.10">
    <property type="entry name" value="Periplasmic binding protein-like II"/>
    <property type="match status" value="1"/>
</dbReference>
<evidence type="ECO:0000256" key="1">
    <source>
        <dbReference type="ARBA" id="ARBA00000085"/>
    </source>
</evidence>
<organism evidence="11 12">
    <name type="scientific">Mesosutterella faecium</name>
    <dbReference type="NCBI Taxonomy" id="2925194"/>
    <lineage>
        <taxon>Bacteria</taxon>
        <taxon>Pseudomonadati</taxon>
        <taxon>Pseudomonadota</taxon>
        <taxon>Betaproteobacteria</taxon>
        <taxon>Burkholderiales</taxon>
        <taxon>Sutterellaceae</taxon>
        <taxon>Mesosutterella</taxon>
    </lineage>
</organism>
<feature type="chain" id="PRO_5046118388" description="histidine kinase" evidence="9">
    <location>
        <begin position="22"/>
        <end position="596"/>
    </location>
</feature>
<keyword evidence="12" id="KW-1185">Reference proteome</keyword>
<evidence type="ECO:0000256" key="4">
    <source>
        <dbReference type="ARBA" id="ARBA00022679"/>
    </source>
</evidence>
<dbReference type="Pfam" id="PF00512">
    <property type="entry name" value="HisKA"/>
    <property type="match status" value="1"/>
</dbReference>
<dbReference type="EC" id="2.7.13.3" evidence="2"/>
<keyword evidence="8" id="KW-0902">Two-component regulatory system</keyword>
<dbReference type="SMART" id="SM00387">
    <property type="entry name" value="HATPase_c"/>
    <property type="match status" value="1"/>
</dbReference>
<keyword evidence="3" id="KW-0597">Phosphoprotein</keyword>
<evidence type="ECO:0000259" key="10">
    <source>
        <dbReference type="PROSITE" id="PS50109"/>
    </source>
</evidence>
<dbReference type="SUPFAM" id="SSF53850">
    <property type="entry name" value="Periplasmic binding protein-like II"/>
    <property type="match status" value="1"/>
</dbReference>
<name>A0ABT7IMY3_9BURK</name>
<evidence type="ECO:0000256" key="7">
    <source>
        <dbReference type="ARBA" id="ARBA00022840"/>
    </source>
</evidence>
<dbReference type="Gene3D" id="1.10.287.130">
    <property type="match status" value="1"/>
</dbReference>
<dbReference type="InterPro" id="IPR004358">
    <property type="entry name" value="Sig_transdc_His_kin-like_C"/>
</dbReference>
<evidence type="ECO:0000313" key="11">
    <source>
        <dbReference type="EMBL" id="MDL2059743.1"/>
    </source>
</evidence>
<keyword evidence="6" id="KW-0418">Kinase</keyword>
<comment type="catalytic activity">
    <reaction evidence="1">
        <text>ATP + protein L-histidine = ADP + protein N-phospho-L-histidine.</text>
        <dbReference type="EC" id="2.7.13.3"/>
    </reaction>
</comment>
<dbReference type="Pfam" id="PF12974">
    <property type="entry name" value="Phosphonate-bd"/>
    <property type="match status" value="1"/>
</dbReference>
<feature type="domain" description="Histidine kinase" evidence="10">
    <location>
        <begin position="378"/>
        <end position="590"/>
    </location>
</feature>
<dbReference type="InterPro" id="IPR036890">
    <property type="entry name" value="HATPase_C_sf"/>
</dbReference>
<comment type="caution">
    <text evidence="11">The sequence shown here is derived from an EMBL/GenBank/DDBJ whole genome shotgun (WGS) entry which is preliminary data.</text>
</comment>
<dbReference type="PANTHER" id="PTHR43065:SF10">
    <property type="entry name" value="PEROXIDE STRESS-ACTIVATED HISTIDINE KINASE MAK3"/>
    <property type="match status" value="1"/>
</dbReference>